<comment type="caution">
    <text evidence="1">The sequence shown here is derived from an EMBL/GenBank/DDBJ whole genome shotgun (WGS) entry which is preliminary data.</text>
</comment>
<gene>
    <name evidence="1" type="ORF">GCM10023318_40350</name>
</gene>
<proteinExistence type="predicted"/>
<name>A0ABP9KLZ6_9NOCA</name>
<dbReference type="EMBL" id="BAABJM010000003">
    <property type="protein sequence ID" value="GAA5059628.1"/>
    <property type="molecule type" value="Genomic_DNA"/>
</dbReference>
<accession>A0ABP9KLZ6</accession>
<evidence type="ECO:0000313" key="1">
    <source>
        <dbReference type="EMBL" id="GAA5059628.1"/>
    </source>
</evidence>
<sequence length="108" mass="11593">MVAVSLEDCDAEVWHPEPVAIEPGAAARSRSGSAGRHGRVRLEDGLVKAQRCIRDTTVLCDTPLVARAGVGRRVYRADQLWTGEVPRFTESGLGSMWLPNNGIALAAP</sequence>
<evidence type="ECO:0000313" key="2">
    <source>
        <dbReference type="Proteomes" id="UP001500603"/>
    </source>
</evidence>
<dbReference type="Proteomes" id="UP001500603">
    <property type="component" value="Unassembled WGS sequence"/>
</dbReference>
<keyword evidence="2" id="KW-1185">Reference proteome</keyword>
<evidence type="ECO:0008006" key="3">
    <source>
        <dbReference type="Google" id="ProtNLM"/>
    </source>
</evidence>
<reference evidence="2" key="1">
    <citation type="journal article" date="2019" name="Int. J. Syst. Evol. Microbiol.">
        <title>The Global Catalogue of Microorganisms (GCM) 10K type strain sequencing project: providing services to taxonomists for standard genome sequencing and annotation.</title>
        <authorList>
            <consortium name="The Broad Institute Genomics Platform"/>
            <consortium name="The Broad Institute Genome Sequencing Center for Infectious Disease"/>
            <person name="Wu L."/>
            <person name="Ma J."/>
        </authorList>
    </citation>
    <scope>NUCLEOTIDE SEQUENCE [LARGE SCALE GENOMIC DNA]</scope>
    <source>
        <strain evidence="2">JCM 18298</strain>
    </source>
</reference>
<protein>
    <recommendedName>
        <fullName evidence="3">Hedgehog/Intein (Hint) domain-containing protein</fullName>
    </recommendedName>
</protein>
<organism evidence="1 2">
    <name type="scientific">Nocardia callitridis</name>
    <dbReference type="NCBI Taxonomy" id="648753"/>
    <lineage>
        <taxon>Bacteria</taxon>
        <taxon>Bacillati</taxon>
        <taxon>Actinomycetota</taxon>
        <taxon>Actinomycetes</taxon>
        <taxon>Mycobacteriales</taxon>
        <taxon>Nocardiaceae</taxon>
        <taxon>Nocardia</taxon>
    </lineage>
</organism>